<evidence type="ECO:0000313" key="3">
    <source>
        <dbReference type="EMBL" id="MDT0631951.1"/>
    </source>
</evidence>
<evidence type="ECO:0000256" key="2">
    <source>
        <dbReference type="ARBA" id="ARBA00023125"/>
    </source>
</evidence>
<proteinExistence type="predicted"/>
<keyword evidence="2" id="KW-0238">DNA-binding</keyword>
<sequence length="176" mass="18294">MAATSACLTESGFSANGLKAAQMDAADAVQATLEPGEVLIARSNTPDLVGRASVYEGGPPGVVASDLLIRVRVGPRAEPAYVGYYLSHLYLSGYWAERAGGASGTMKKVRRTQVRAVEMTLPPLDVQRRVASELRQRQADVRSLVGGLRAQEDAAGSLPGALLQAAFEGAAAPVAA</sequence>
<keyword evidence="1" id="KW-0680">Restriction system</keyword>
<dbReference type="SUPFAM" id="SSF116734">
    <property type="entry name" value="DNA methylase specificity domain"/>
    <property type="match status" value="1"/>
</dbReference>
<organism evidence="3 4">
    <name type="scientific">Rubrivirga litoralis</name>
    <dbReference type="NCBI Taxonomy" id="3075598"/>
    <lineage>
        <taxon>Bacteria</taxon>
        <taxon>Pseudomonadati</taxon>
        <taxon>Rhodothermota</taxon>
        <taxon>Rhodothermia</taxon>
        <taxon>Rhodothermales</taxon>
        <taxon>Rubricoccaceae</taxon>
        <taxon>Rubrivirga</taxon>
    </lineage>
</organism>
<evidence type="ECO:0008006" key="5">
    <source>
        <dbReference type="Google" id="ProtNLM"/>
    </source>
</evidence>
<keyword evidence="4" id="KW-1185">Reference proteome</keyword>
<dbReference type="InterPro" id="IPR044946">
    <property type="entry name" value="Restrct_endonuc_typeI_TRD_sf"/>
</dbReference>
<dbReference type="EMBL" id="JAVRHT010000019">
    <property type="protein sequence ID" value="MDT0631951.1"/>
    <property type="molecule type" value="Genomic_DNA"/>
</dbReference>
<evidence type="ECO:0000313" key="4">
    <source>
        <dbReference type="Proteomes" id="UP001267426"/>
    </source>
</evidence>
<dbReference type="RefSeq" id="WP_311663411.1">
    <property type="nucleotide sequence ID" value="NZ_JAVRHT010000019.1"/>
</dbReference>
<accession>A0ABU3BRN5</accession>
<evidence type="ECO:0000256" key="1">
    <source>
        <dbReference type="ARBA" id="ARBA00022747"/>
    </source>
</evidence>
<gene>
    <name evidence="3" type="ORF">RM540_09355</name>
</gene>
<dbReference type="Gene3D" id="3.90.220.20">
    <property type="entry name" value="DNA methylase specificity domains"/>
    <property type="match status" value="1"/>
</dbReference>
<name>A0ABU3BRN5_9BACT</name>
<dbReference type="Proteomes" id="UP001267426">
    <property type="component" value="Unassembled WGS sequence"/>
</dbReference>
<protein>
    <recommendedName>
        <fullName evidence="5">Type I restriction modification DNA specificity domain-containing protein</fullName>
    </recommendedName>
</protein>
<reference evidence="3 4" key="1">
    <citation type="submission" date="2023-09" db="EMBL/GenBank/DDBJ databases">
        <authorList>
            <person name="Rey-Velasco X."/>
        </authorList>
    </citation>
    <scope>NUCLEOTIDE SEQUENCE [LARGE SCALE GENOMIC DNA]</scope>
    <source>
        <strain evidence="3 4">F394</strain>
    </source>
</reference>
<comment type="caution">
    <text evidence="3">The sequence shown here is derived from an EMBL/GenBank/DDBJ whole genome shotgun (WGS) entry which is preliminary data.</text>
</comment>